<dbReference type="Pfam" id="PF02961">
    <property type="entry name" value="SAM_BAF"/>
    <property type="match status" value="1"/>
</dbReference>
<name>A0ABC9WSL9_GRUJA</name>
<dbReference type="EMBL" id="BAAFJT010000003">
    <property type="protein sequence ID" value="GAB0187572.1"/>
    <property type="molecule type" value="Genomic_DNA"/>
</dbReference>
<dbReference type="Gene3D" id="1.10.150.40">
    <property type="entry name" value="Barrier-to-autointegration factor, BAF"/>
    <property type="match status" value="1"/>
</dbReference>
<comment type="caution">
    <text evidence="2">The sequence shown here is derived from an EMBL/GenBank/DDBJ whole genome shotgun (WGS) entry which is preliminary data.</text>
</comment>
<feature type="region of interest" description="Disordered" evidence="1">
    <location>
        <begin position="39"/>
        <end position="74"/>
    </location>
</feature>
<sequence>MATRSQKVNGFVFRPTHEKTITEVDGIDEELGVKLADEGFEKPTDTKGTPVECGTDLETSSPRMDSYGRLHGSVAPSPEIKAKHLTEDVVIQRNPATWKEEEPCNS</sequence>
<gene>
    <name evidence="2" type="ORF">GRJ2_001222500</name>
</gene>
<reference evidence="2 3" key="1">
    <citation type="submission" date="2024-06" db="EMBL/GenBank/DDBJ databases">
        <title>The draft genome of Grus japonensis, version 3.</title>
        <authorList>
            <person name="Nabeshima K."/>
            <person name="Suzuki S."/>
            <person name="Onuma M."/>
        </authorList>
    </citation>
    <scope>NUCLEOTIDE SEQUENCE [LARGE SCALE GENOMIC DNA]</scope>
    <source>
        <strain evidence="2 3">451A</strain>
    </source>
</reference>
<protein>
    <submittedName>
        <fullName evidence="2">Uncharacterized protein</fullName>
    </submittedName>
</protein>
<evidence type="ECO:0000256" key="1">
    <source>
        <dbReference type="SAM" id="MobiDB-lite"/>
    </source>
</evidence>
<dbReference type="InterPro" id="IPR036617">
    <property type="entry name" value="BAF_sf"/>
</dbReference>
<dbReference type="AlphaFoldDB" id="A0ABC9WSL9"/>
<accession>A0ABC9WSL9</accession>
<dbReference type="SUPFAM" id="SSF47798">
    <property type="entry name" value="Barrier-to-autointegration factor, BAF"/>
    <property type="match status" value="1"/>
</dbReference>
<proteinExistence type="predicted"/>
<evidence type="ECO:0000313" key="2">
    <source>
        <dbReference type="EMBL" id="GAB0187572.1"/>
    </source>
</evidence>
<dbReference type="InterPro" id="IPR004122">
    <property type="entry name" value="BAF_prot"/>
</dbReference>
<keyword evidence="3" id="KW-1185">Reference proteome</keyword>
<dbReference type="Proteomes" id="UP001623348">
    <property type="component" value="Unassembled WGS sequence"/>
</dbReference>
<organism evidence="2 3">
    <name type="scientific">Grus japonensis</name>
    <name type="common">Japanese crane</name>
    <name type="synonym">Red-crowned crane</name>
    <dbReference type="NCBI Taxonomy" id="30415"/>
    <lineage>
        <taxon>Eukaryota</taxon>
        <taxon>Metazoa</taxon>
        <taxon>Chordata</taxon>
        <taxon>Craniata</taxon>
        <taxon>Vertebrata</taxon>
        <taxon>Euteleostomi</taxon>
        <taxon>Archelosauria</taxon>
        <taxon>Archosauria</taxon>
        <taxon>Dinosauria</taxon>
        <taxon>Saurischia</taxon>
        <taxon>Theropoda</taxon>
        <taxon>Coelurosauria</taxon>
        <taxon>Aves</taxon>
        <taxon>Neognathae</taxon>
        <taxon>Neoaves</taxon>
        <taxon>Gruiformes</taxon>
        <taxon>Gruidae</taxon>
        <taxon>Grus</taxon>
    </lineage>
</organism>
<evidence type="ECO:0000313" key="3">
    <source>
        <dbReference type="Proteomes" id="UP001623348"/>
    </source>
</evidence>